<dbReference type="InterPro" id="IPR000270">
    <property type="entry name" value="PB1_dom"/>
</dbReference>
<dbReference type="SMART" id="SM00666">
    <property type="entry name" value="PB1"/>
    <property type="match status" value="1"/>
</dbReference>
<keyword evidence="3" id="KW-1185">Reference proteome</keyword>
<dbReference type="OrthoDB" id="1914296at2759"/>
<dbReference type="Pfam" id="PF00564">
    <property type="entry name" value="PB1"/>
    <property type="match status" value="1"/>
</dbReference>
<dbReference type="CDD" id="cd06410">
    <property type="entry name" value="PB1_UP2"/>
    <property type="match status" value="1"/>
</dbReference>
<organism evidence="2">
    <name type="scientific">Salvia splendens</name>
    <name type="common">Scarlet sage</name>
    <dbReference type="NCBI Taxonomy" id="180675"/>
    <lineage>
        <taxon>Eukaryota</taxon>
        <taxon>Viridiplantae</taxon>
        <taxon>Streptophyta</taxon>
        <taxon>Embryophyta</taxon>
        <taxon>Tracheophyta</taxon>
        <taxon>Spermatophyta</taxon>
        <taxon>Magnoliopsida</taxon>
        <taxon>eudicotyledons</taxon>
        <taxon>Gunneridae</taxon>
        <taxon>Pentapetalae</taxon>
        <taxon>asterids</taxon>
        <taxon>lamiids</taxon>
        <taxon>Lamiales</taxon>
        <taxon>Lamiaceae</taxon>
        <taxon>Nepetoideae</taxon>
        <taxon>Mentheae</taxon>
        <taxon>Salviinae</taxon>
        <taxon>Salvia</taxon>
        <taxon>Salvia subgen. Calosphace</taxon>
        <taxon>core Calosphace</taxon>
    </lineage>
</organism>
<feature type="domain" description="PB1" evidence="1">
    <location>
        <begin position="25"/>
        <end position="109"/>
    </location>
</feature>
<dbReference type="InterPro" id="IPR053198">
    <property type="entry name" value="Gynoecium_Dev_Regulator"/>
</dbReference>
<evidence type="ECO:0000259" key="1">
    <source>
        <dbReference type="SMART" id="SM00666"/>
    </source>
</evidence>
<protein>
    <recommendedName>
        <fullName evidence="1">PB1 domain-containing protein</fullName>
    </recommendedName>
</protein>
<gene>
    <name evidence="2" type="ORF">SASPL_153587</name>
</gene>
<evidence type="ECO:0000313" key="3">
    <source>
        <dbReference type="Proteomes" id="UP000298416"/>
    </source>
</evidence>
<dbReference type="Proteomes" id="UP000298416">
    <property type="component" value="Unassembled WGS sequence"/>
</dbReference>
<dbReference type="EMBL" id="PNBA02000022">
    <property type="protein sequence ID" value="KAG6384769.1"/>
    <property type="molecule type" value="Genomic_DNA"/>
</dbReference>
<accession>A0A8X8VYK6</accession>
<proteinExistence type="predicted"/>
<evidence type="ECO:0000313" key="2">
    <source>
        <dbReference type="EMBL" id="KAG6384769.1"/>
    </source>
</evidence>
<sequence>MAQTDNSTKTLKFLYSYGGKIVPRSTDGKLRYTGGSTRVLAVDRSISYAELLVKFVESCGSSMILKCKLPTEDLDVLVSIKSDEELRIVIEEYERVSPESKIRAVLFPLKSVKKISQPPSPVSCFDFPSVSKPYVAVAAVAQHFQRNPPPRYQKHTAAYRYSSPVIGYPVPAAATVNNYCHDARNSRHIHNLARRIYTQ</sequence>
<name>A0A8X8VYK6_SALSN</name>
<dbReference type="PANTHER" id="PTHR31066:SF74">
    <property type="entry name" value="PB1 DOMAIN-CONTAINING PROTEIN"/>
    <property type="match status" value="1"/>
</dbReference>
<dbReference type="SUPFAM" id="SSF54277">
    <property type="entry name" value="CAD &amp; PB1 domains"/>
    <property type="match status" value="1"/>
</dbReference>
<reference evidence="2" key="1">
    <citation type="submission" date="2018-01" db="EMBL/GenBank/DDBJ databases">
        <authorList>
            <person name="Mao J.F."/>
        </authorList>
    </citation>
    <scope>NUCLEOTIDE SEQUENCE</scope>
    <source>
        <strain evidence="2">Huo1</strain>
        <tissue evidence="2">Leaf</tissue>
    </source>
</reference>
<comment type="caution">
    <text evidence="2">The sequence shown here is derived from an EMBL/GenBank/DDBJ whole genome shotgun (WGS) entry which is preliminary data.</text>
</comment>
<dbReference type="PANTHER" id="PTHR31066">
    <property type="entry name" value="OS05G0427100 PROTEIN-RELATED"/>
    <property type="match status" value="1"/>
</dbReference>
<reference evidence="2" key="2">
    <citation type="submission" date="2020-08" db="EMBL/GenBank/DDBJ databases">
        <title>Plant Genome Project.</title>
        <authorList>
            <person name="Zhang R.-G."/>
        </authorList>
    </citation>
    <scope>NUCLEOTIDE SEQUENCE</scope>
    <source>
        <strain evidence="2">Huo1</strain>
        <tissue evidence="2">Leaf</tissue>
    </source>
</reference>
<dbReference type="AlphaFoldDB" id="A0A8X8VYK6"/>
<dbReference type="Gene3D" id="3.10.20.90">
    <property type="entry name" value="Phosphatidylinositol 3-kinase Catalytic Subunit, Chain A, domain 1"/>
    <property type="match status" value="1"/>
</dbReference>